<comment type="similarity">
    <text evidence="1">Belongs to the enoyl-CoA hydratase/isomerase family.</text>
</comment>
<dbReference type="CDD" id="cd06558">
    <property type="entry name" value="crotonase-like"/>
    <property type="match status" value="1"/>
</dbReference>
<protein>
    <submittedName>
        <fullName evidence="2">Enoyl-CoA hydratase</fullName>
    </submittedName>
</protein>
<dbReference type="SUPFAM" id="SSF52096">
    <property type="entry name" value="ClpP/crotonase"/>
    <property type="match status" value="1"/>
</dbReference>
<dbReference type="PANTHER" id="PTHR43802">
    <property type="entry name" value="ENOYL-COA HYDRATASE"/>
    <property type="match status" value="1"/>
</dbReference>
<dbReference type="Pfam" id="PF00378">
    <property type="entry name" value="ECH_1"/>
    <property type="match status" value="1"/>
</dbReference>
<accession>A0A2L2XBL0</accession>
<dbReference type="PANTHER" id="PTHR43802:SF1">
    <property type="entry name" value="IP11341P-RELATED"/>
    <property type="match status" value="1"/>
</dbReference>
<name>A0A2L2XBL0_9FIRM</name>
<evidence type="ECO:0000256" key="1">
    <source>
        <dbReference type="ARBA" id="ARBA00005254"/>
    </source>
</evidence>
<reference evidence="3" key="1">
    <citation type="submission" date="2018-02" db="EMBL/GenBank/DDBJ databases">
        <title>Genome sequence of Desulfocucumis palustris strain NAW-5.</title>
        <authorList>
            <person name="Watanabe M."/>
            <person name="Kojima H."/>
            <person name="Fukui M."/>
        </authorList>
    </citation>
    <scope>NUCLEOTIDE SEQUENCE [LARGE SCALE GENOMIC DNA]</scope>
    <source>
        <strain evidence="3">NAW-5</strain>
    </source>
</reference>
<dbReference type="InterPro" id="IPR001753">
    <property type="entry name" value="Enoyl-CoA_hydra/iso"/>
</dbReference>
<evidence type="ECO:0000313" key="3">
    <source>
        <dbReference type="Proteomes" id="UP000239549"/>
    </source>
</evidence>
<organism evidence="2 3">
    <name type="scientific">Desulfocucumis palustris</name>
    <dbReference type="NCBI Taxonomy" id="1898651"/>
    <lineage>
        <taxon>Bacteria</taxon>
        <taxon>Bacillati</taxon>
        <taxon>Bacillota</taxon>
        <taxon>Clostridia</taxon>
        <taxon>Eubacteriales</taxon>
        <taxon>Desulfocucumaceae</taxon>
        <taxon>Desulfocucumis</taxon>
    </lineage>
</organism>
<dbReference type="RefSeq" id="WP_165792085.1">
    <property type="nucleotide sequence ID" value="NZ_BFAV01000119.1"/>
</dbReference>
<dbReference type="AlphaFoldDB" id="A0A2L2XBL0"/>
<dbReference type="Gene3D" id="3.90.226.10">
    <property type="entry name" value="2-enoyl-CoA Hydratase, Chain A, domain 1"/>
    <property type="match status" value="1"/>
</dbReference>
<evidence type="ECO:0000313" key="2">
    <source>
        <dbReference type="EMBL" id="GBF33697.1"/>
    </source>
</evidence>
<dbReference type="Proteomes" id="UP000239549">
    <property type="component" value="Unassembled WGS sequence"/>
</dbReference>
<proteinExistence type="inferred from homology"/>
<keyword evidence="3" id="KW-1185">Reference proteome</keyword>
<comment type="caution">
    <text evidence="2">The sequence shown here is derived from an EMBL/GenBank/DDBJ whole genome shotgun (WGS) entry which is preliminary data.</text>
</comment>
<dbReference type="InterPro" id="IPR029045">
    <property type="entry name" value="ClpP/crotonase-like_dom_sf"/>
</dbReference>
<gene>
    <name evidence="2" type="ORF">DCCM_2803</name>
</gene>
<dbReference type="EMBL" id="BFAV01000119">
    <property type="protein sequence ID" value="GBF33697.1"/>
    <property type="molecule type" value="Genomic_DNA"/>
</dbReference>
<sequence length="272" mass="30685">MSFETVTYEVDGKVVRIGLNRPKAVNAIDGVMKRELLEAFTMVAQEKEAMVVVLFGHGNNFCSGVDLKDMAFNGWEHTPEGWAGHFNQLISTSRVMWNLDIPVIAAVKGFCLGGGCDLAMMADFVLAADNTRIGEPEIMMGAFAPTLIVPWLMGMKKAREFLVIGTELDAEEAKELGLINRVFPLDALDENVEKWVKHICNIPRAALKMSKKVLNKQYELMGLWDAIEYNREYSVILNLNKTREERMDSLKFIREQGLKALLKQLDEKTIVR</sequence>
<dbReference type="GO" id="GO:0003824">
    <property type="term" value="F:catalytic activity"/>
    <property type="evidence" value="ECO:0007669"/>
    <property type="project" value="UniProtKB-ARBA"/>
</dbReference>